<evidence type="ECO:0000256" key="3">
    <source>
        <dbReference type="ARBA" id="ARBA00022801"/>
    </source>
</evidence>
<organism evidence="9 10">
    <name type="scientific">Laceyella putida</name>
    <dbReference type="NCBI Taxonomy" id="110101"/>
    <lineage>
        <taxon>Bacteria</taxon>
        <taxon>Bacillati</taxon>
        <taxon>Bacillota</taxon>
        <taxon>Bacilli</taxon>
        <taxon>Bacillales</taxon>
        <taxon>Thermoactinomycetaceae</taxon>
        <taxon>Laceyella</taxon>
    </lineage>
</organism>
<sequence length="330" mass="36562">MKKLLLVATGGTIASVEGTEGLAPRMKAEELMSYLPVQNQSCQVESKLLMNMDSTNMQPESWVKIAETIYENYDRYDGFVITHGTDTMAYTSAALSYMLQNLTKPIVITGSQVPISFGRTDAKKNMADAIRFACEKIGGVFIVFDGKVIQGTRAVKMRTKSYDAFESINHPYVAYIDGLDVKYGKPISPPKNVVLKLDTSLCPDVFVMKLVPGAKPELFDCLKQLYKGIIIESFGSGGIPFQGRNLLPKLQEMSSMGMAVVITTQCLEEGEDVGLYEVGRKAAQNMIILSRDMNTEAIVPKLMWVLGKTHDLHEVKRMMETPIANDITPY</sequence>
<dbReference type="RefSeq" id="WP_379865278.1">
    <property type="nucleotide sequence ID" value="NZ_JBHTBW010000037.1"/>
</dbReference>
<evidence type="ECO:0000256" key="5">
    <source>
        <dbReference type="PROSITE-ProRule" id="PRU10099"/>
    </source>
</evidence>
<dbReference type="EMBL" id="JBHTBW010000037">
    <property type="protein sequence ID" value="MFC7441802.1"/>
    <property type="molecule type" value="Genomic_DNA"/>
</dbReference>
<name>A0ABW2RL66_9BACL</name>
<dbReference type="InterPro" id="IPR027475">
    <property type="entry name" value="Asparaginase/glutaminase_AS2"/>
</dbReference>
<evidence type="ECO:0000256" key="1">
    <source>
        <dbReference type="ARBA" id="ARBA00010518"/>
    </source>
</evidence>
<comment type="caution">
    <text evidence="9">The sequence shown here is derived from an EMBL/GenBank/DDBJ whole genome shotgun (WGS) entry which is preliminary data.</text>
</comment>
<dbReference type="InterPro" id="IPR006033">
    <property type="entry name" value="AsnA_fam"/>
</dbReference>
<dbReference type="Proteomes" id="UP001596500">
    <property type="component" value="Unassembled WGS sequence"/>
</dbReference>
<dbReference type="SUPFAM" id="SSF53774">
    <property type="entry name" value="Glutaminase/Asparaginase"/>
    <property type="match status" value="1"/>
</dbReference>
<protein>
    <recommendedName>
        <fullName evidence="2">asparaginase</fullName>
        <ecNumber evidence="2">3.5.1.1</ecNumber>
    </recommendedName>
</protein>
<dbReference type="InterPro" id="IPR041725">
    <property type="entry name" value="L-asparaginase_I"/>
</dbReference>
<dbReference type="InterPro" id="IPR027474">
    <property type="entry name" value="L-asparaginase_N"/>
</dbReference>
<evidence type="ECO:0000313" key="10">
    <source>
        <dbReference type="Proteomes" id="UP001596500"/>
    </source>
</evidence>
<dbReference type="PROSITE" id="PS51732">
    <property type="entry name" value="ASN_GLN_ASE_3"/>
    <property type="match status" value="1"/>
</dbReference>
<dbReference type="InterPro" id="IPR027473">
    <property type="entry name" value="L-asparaginase_C"/>
</dbReference>
<evidence type="ECO:0000256" key="4">
    <source>
        <dbReference type="ARBA" id="ARBA00049366"/>
    </source>
</evidence>
<evidence type="ECO:0000259" key="7">
    <source>
        <dbReference type="Pfam" id="PF00710"/>
    </source>
</evidence>
<evidence type="ECO:0000313" key="9">
    <source>
        <dbReference type="EMBL" id="MFC7441802.1"/>
    </source>
</evidence>
<evidence type="ECO:0000259" key="8">
    <source>
        <dbReference type="Pfam" id="PF17763"/>
    </source>
</evidence>
<comment type="catalytic activity">
    <reaction evidence="4">
        <text>L-asparagine + H2O = L-aspartate + NH4(+)</text>
        <dbReference type="Rhea" id="RHEA:21016"/>
        <dbReference type="ChEBI" id="CHEBI:15377"/>
        <dbReference type="ChEBI" id="CHEBI:28938"/>
        <dbReference type="ChEBI" id="CHEBI:29991"/>
        <dbReference type="ChEBI" id="CHEBI:58048"/>
        <dbReference type="EC" id="3.5.1.1"/>
    </reaction>
</comment>
<reference evidence="10" key="1">
    <citation type="journal article" date="2019" name="Int. J. Syst. Evol. Microbiol.">
        <title>The Global Catalogue of Microorganisms (GCM) 10K type strain sequencing project: providing services to taxonomists for standard genome sequencing and annotation.</title>
        <authorList>
            <consortium name="The Broad Institute Genomics Platform"/>
            <consortium name="The Broad Institute Genome Sequencing Center for Infectious Disease"/>
            <person name="Wu L."/>
            <person name="Ma J."/>
        </authorList>
    </citation>
    <scope>NUCLEOTIDE SEQUENCE [LARGE SCALE GENOMIC DNA]</scope>
    <source>
        <strain evidence="10">CGMCC 1.12942</strain>
    </source>
</reference>
<dbReference type="InterPro" id="IPR040919">
    <property type="entry name" value="Asparaginase_C"/>
</dbReference>
<evidence type="ECO:0000256" key="6">
    <source>
        <dbReference type="PROSITE-ProRule" id="PRU10100"/>
    </source>
</evidence>
<dbReference type="PROSITE" id="PS00144">
    <property type="entry name" value="ASN_GLN_ASE_1"/>
    <property type="match status" value="1"/>
</dbReference>
<feature type="domain" description="Asparaginase/glutaminase C-terminal" evidence="8">
    <location>
        <begin position="204"/>
        <end position="319"/>
    </location>
</feature>
<dbReference type="InterPro" id="IPR036152">
    <property type="entry name" value="Asp/glu_Ase-like_sf"/>
</dbReference>
<dbReference type="SFLD" id="SFLDS00057">
    <property type="entry name" value="Glutaminase/Asparaginase"/>
    <property type="match status" value="1"/>
</dbReference>
<keyword evidence="10" id="KW-1185">Reference proteome</keyword>
<dbReference type="Pfam" id="PF17763">
    <property type="entry name" value="Asparaginase_C"/>
    <property type="match status" value="1"/>
</dbReference>
<dbReference type="Pfam" id="PF00710">
    <property type="entry name" value="Asparaginase"/>
    <property type="match status" value="1"/>
</dbReference>
<dbReference type="InterPro" id="IPR006034">
    <property type="entry name" value="Asparaginase/glutaminase-like"/>
</dbReference>
<accession>A0ABW2RL66</accession>
<dbReference type="PRINTS" id="PR00139">
    <property type="entry name" value="ASNGLNASE"/>
</dbReference>
<dbReference type="Gene3D" id="3.40.50.1170">
    <property type="entry name" value="L-asparaginase, N-terminal domain"/>
    <property type="match status" value="1"/>
</dbReference>
<dbReference type="PIRSF" id="PIRSF001220">
    <property type="entry name" value="L-ASNase_gatD"/>
    <property type="match status" value="1"/>
</dbReference>
<dbReference type="NCBIfam" id="TIGR00519">
    <property type="entry name" value="asnASE_I"/>
    <property type="match status" value="1"/>
</dbReference>
<dbReference type="PROSITE" id="PS00917">
    <property type="entry name" value="ASN_GLN_ASE_2"/>
    <property type="match status" value="1"/>
</dbReference>
<gene>
    <name evidence="9" type="ORF">ACFQNG_11910</name>
</gene>
<dbReference type="CDD" id="cd08963">
    <property type="entry name" value="L-asparaginase_I"/>
    <property type="match status" value="1"/>
</dbReference>
<feature type="active site" evidence="5">
    <location>
        <position position="12"/>
    </location>
</feature>
<dbReference type="EC" id="3.5.1.1" evidence="2"/>
<dbReference type="PANTHER" id="PTHR11707:SF28">
    <property type="entry name" value="60 KDA LYSOPHOSPHOLIPASE"/>
    <property type="match status" value="1"/>
</dbReference>
<dbReference type="SMART" id="SM00870">
    <property type="entry name" value="Asparaginase"/>
    <property type="match status" value="1"/>
</dbReference>
<feature type="active site" evidence="6">
    <location>
        <position position="85"/>
    </location>
</feature>
<comment type="similarity">
    <text evidence="1">Belongs to the asparaginase 1 family.</text>
</comment>
<keyword evidence="3" id="KW-0378">Hydrolase</keyword>
<dbReference type="PANTHER" id="PTHR11707">
    <property type="entry name" value="L-ASPARAGINASE"/>
    <property type="match status" value="1"/>
</dbReference>
<dbReference type="Gene3D" id="3.40.50.40">
    <property type="match status" value="1"/>
</dbReference>
<feature type="domain" description="L-asparaginase N-terminal" evidence="7">
    <location>
        <begin position="3"/>
        <end position="185"/>
    </location>
</feature>
<dbReference type="InterPro" id="IPR020827">
    <property type="entry name" value="Asparaginase/glutaminase_AS1"/>
</dbReference>
<dbReference type="PIRSF" id="PIRSF500176">
    <property type="entry name" value="L_ASNase"/>
    <property type="match status" value="1"/>
</dbReference>
<dbReference type="InterPro" id="IPR037152">
    <property type="entry name" value="L-asparaginase_N_sf"/>
</dbReference>
<evidence type="ECO:0000256" key="2">
    <source>
        <dbReference type="ARBA" id="ARBA00012920"/>
    </source>
</evidence>
<proteinExistence type="inferred from homology"/>